<name>A0ABQ8ZAL8_9EUKA</name>
<accession>A0ABQ8ZAL8</accession>
<dbReference type="EMBL" id="JAOAOG010000028">
    <property type="protein sequence ID" value="KAJ6253826.1"/>
    <property type="molecule type" value="Genomic_DNA"/>
</dbReference>
<keyword evidence="2" id="KW-1185">Reference proteome</keyword>
<comment type="caution">
    <text evidence="1">The sequence shown here is derived from an EMBL/GenBank/DDBJ whole genome shotgun (WGS) entry which is preliminary data.</text>
</comment>
<reference evidence="1" key="1">
    <citation type="submission" date="2022-08" db="EMBL/GenBank/DDBJ databases">
        <title>Novel sulfate-reducing endosymbionts in the free-living metamonad Anaeramoeba.</title>
        <authorList>
            <person name="Jerlstrom-Hultqvist J."/>
            <person name="Cepicka I."/>
            <person name="Gallot-Lavallee L."/>
            <person name="Salas-Leiva D."/>
            <person name="Curtis B.A."/>
            <person name="Zahonova K."/>
            <person name="Pipaliya S."/>
            <person name="Dacks J."/>
            <person name="Roger A.J."/>
        </authorList>
    </citation>
    <scope>NUCLEOTIDE SEQUENCE</scope>
    <source>
        <strain evidence="1">Schooner1</strain>
    </source>
</reference>
<evidence type="ECO:0000313" key="1">
    <source>
        <dbReference type="EMBL" id="KAJ6253826.1"/>
    </source>
</evidence>
<sequence>MSTNTHQQNLKQNFDKMCDLSHRNLSLIEEINEIQEKIFDLEGYFEKNTQKKRLEQKKQKLVKEKGVFKTRLSKIIKQRRSFQNMGNEVFQYKENLLNRNSIYEKQGVFLDYKLPYDLQQEIFDMVQTEFNSIEEVMCARKVYGILYSQTKHKSEQYNQQFAMKIGIKGAIDRNVLSNLQEIKVLYSNRIFPLEKRQKMAKKALQECQNIEMFRQEIFKEFKEKVLLFATLVTLDFWYLFAKHPNSEMSFETDNNLFQESLIPILPQIFEYQQNLDIQDHKIILRYPEYLAIVRNCDENF</sequence>
<protein>
    <submittedName>
        <fullName evidence="1">Uncharacterized protein</fullName>
    </submittedName>
</protein>
<evidence type="ECO:0000313" key="2">
    <source>
        <dbReference type="Proteomes" id="UP001150062"/>
    </source>
</evidence>
<dbReference type="Proteomes" id="UP001150062">
    <property type="component" value="Unassembled WGS sequence"/>
</dbReference>
<gene>
    <name evidence="1" type="ORF">M0813_13243</name>
</gene>
<organism evidence="1 2">
    <name type="scientific">Anaeramoeba flamelloides</name>
    <dbReference type="NCBI Taxonomy" id="1746091"/>
    <lineage>
        <taxon>Eukaryota</taxon>
        <taxon>Metamonada</taxon>
        <taxon>Anaeramoebidae</taxon>
        <taxon>Anaeramoeba</taxon>
    </lineage>
</organism>
<proteinExistence type="predicted"/>